<dbReference type="InterPro" id="IPR013785">
    <property type="entry name" value="Aldolase_TIM"/>
</dbReference>
<dbReference type="PANTHER" id="PTHR42894:SF1">
    <property type="entry name" value="N-(5'-PHOSPHORIBOSYL)ANTHRANILATE ISOMERASE"/>
    <property type="match status" value="1"/>
</dbReference>
<evidence type="ECO:0000256" key="3">
    <source>
        <dbReference type="ARBA" id="ARBA00012572"/>
    </source>
</evidence>
<evidence type="ECO:0000259" key="10">
    <source>
        <dbReference type="Pfam" id="PF00697"/>
    </source>
</evidence>
<dbReference type="Gene3D" id="3.20.20.70">
    <property type="entry name" value="Aldolase class I"/>
    <property type="match status" value="1"/>
</dbReference>
<dbReference type="EMBL" id="CP023777">
    <property type="protein sequence ID" value="ATL47558.1"/>
    <property type="molecule type" value="Genomic_DNA"/>
</dbReference>
<dbReference type="OrthoDB" id="9786954at2"/>
<keyword evidence="7 9" id="KW-0057">Aromatic amino acid biosynthesis</keyword>
<dbReference type="KEGG" id="cbae:COR50_10480"/>
<evidence type="ECO:0000256" key="5">
    <source>
        <dbReference type="ARBA" id="ARBA00022605"/>
    </source>
</evidence>
<dbReference type="InterPro" id="IPR001240">
    <property type="entry name" value="PRAI_dom"/>
</dbReference>
<gene>
    <name evidence="9" type="primary">trpF</name>
    <name evidence="11" type="ORF">COR50_10480</name>
</gene>
<evidence type="ECO:0000256" key="8">
    <source>
        <dbReference type="ARBA" id="ARBA00023235"/>
    </source>
</evidence>
<dbReference type="InterPro" id="IPR011060">
    <property type="entry name" value="RibuloseP-bd_barrel"/>
</dbReference>
<evidence type="ECO:0000256" key="6">
    <source>
        <dbReference type="ARBA" id="ARBA00022822"/>
    </source>
</evidence>
<keyword evidence="6 9" id="KW-0822">Tryptophan biosynthesis</keyword>
<comment type="pathway">
    <text evidence="2 9">Amino-acid biosynthesis; L-tryptophan biosynthesis; L-tryptophan from chorismate: step 3/5.</text>
</comment>
<keyword evidence="5 9" id="KW-0028">Amino-acid biosynthesis</keyword>
<dbReference type="Proteomes" id="UP000220133">
    <property type="component" value="Chromosome"/>
</dbReference>
<dbReference type="InterPro" id="IPR044643">
    <property type="entry name" value="TrpF_fam"/>
</dbReference>
<comment type="similarity">
    <text evidence="9">Belongs to the TrpF family.</text>
</comment>
<feature type="domain" description="N-(5'phosphoribosyl) anthranilate isomerase (PRAI)" evidence="10">
    <location>
        <begin position="4"/>
        <end position="204"/>
    </location>
</feature>
<dbReference type="CDD" id="cd00405">
    <property type="entry name" value="PRAI"/>
    <property type="match status" value="1"/>
</dbReference>
<evidence type="ECO:0000256" key="4">
    <source>
        <dbReference type="ARBA" id="ARBA00022272"/>
    </source>
</evidence>
<evidence type="ECO:0000256" key="9">
    <source>
        <dbReference type="HAMAP-Rule" id="MF_00135"/>
    </source>
</evidence>
<dbReference type="PANTHER" id="PTHR42894">
    <property type="entry name" value="N-(5'-PHOSPHORIBOSYL)ANTHRANILATE ISOMERASE"/>
    <property type="match status" value="1"/>
</dbReference>
<dbReference type="UniPathway" id="UPA00035">
    <property type="reaction ID" value="UER00042"/>
</dbReference>
<proteinExistence type="inferred from homology"/>
<keyword evidence="12" id="KW-1185">Reference proteome</keyword>
<dbReference type="EC" id="5.3.1.24" evidence="3 9"/>
<protein>
    <recommendedName>
        <fullName evidence="4 9">N-(5'-phosphoribosyl)anthranilate isomerase</fullName>
        <shortName evidence="9">PRAI</shortName>
        <ecNumber evidence="3 9">5.3.1.24</ecNumber>
    </recommendedName>
</protein>
<dbReference type="SUPFAM" id="SSF51366">
    <property type="entry name" value="Ribulose-phoshate binding barrel"/>
    <property type="match status" value="1"/>
</dbReference>
<sequence length="212" mass="23540">MNIKVCGITRAKDLEQLVALGADYAGFIFYENSPRYIIGKMDASAVTQAGSGIKKVGVFVNAPLYQVQQTIKDYQLDLVQLHGNESITYCQAVRLSAQVIKAFRVGNNPNFHLDAAPFMPVVDYFLFDTAHPQFHGGSGVQFDWKMLDAYRLHKPFFLSGGIGPKDVALLKAFQHPYLHAYDINSKFETAPGEKDMQKVAAFIEAVKAFPSN</sequence>
<dbReference type="AlphaFoldDB" id="A0A291QUB5"/>
<dbReference type="RefSeq" id="WP_098193935.1">
    <property type="nucleotide sequence ID" value="NZ_CP023777.1"/>
</dbReference>
<reference evidence="11 12" key="1">
    <citation type="submission" date="2017-10" db="EMBL/GenBank/DDBJ databases">
        <title>Paenichitinophaga pekingensis gen. nov., sp. nov., isolated from activated sludge.</title>
        <authorList>
            <person name="Jin D."/>
            <person name="Kong X."/>
            <person name="Deng Y."/>
            <person name="Bai Z."/>
        </authorList>
    </citation>
    <scope>NUCLEOTIDE SEQUENCE [LARGE SCALE GENOMIC DNA]</scope>
    <source>
        <strain evidence="11 12">13</strain>
    </source>
</reference>
<accession>A0A291QUB5</accession>
<evidence type="ECO:0000256" key="2">
    <source>
        <dbReference type="ARBA" id="ARBA00004664"/>
    </source>
</evidence>
<dbReference type="GO" id="GO:0004640">
    <property type="term" value="F:phosphoribosylanthranilate isomerase activity"/>
    <property type="evidence" value="ECO:0007669"/>
    <property type="project" value="UniProtKB-UniRule"/>
</dbReference>
<evidence type="ECO:0000256" key="1">
    <source>
        <dbReference type="ARBA" id="ARBA00001164"/>
    </source>
</evidence>
<comment type="catalytic activity">
    <reaction evidence="1 9">
        <text>N-(5-phospho-beta-D-ribosyl)anthranilate = 1-(2-carboxyphenylamino)-1-deoxy-D-ribulose 5-phosphate</text>
        <dbReference type="Rhea" id="RHEA:21540"/>
        <dbReference type="ChEBI" id="CHEBI:18277"/>
        <dbReference type="ChEBI" id="CHEBI:58613"/>
        <dbReference type="EC" id="5.3.1.24"/>
    </reaction>
</comment>
<name>A0A291QUB5_9BACT</name>
<dbReference type="GO" id="GO:0000162">
    <property type="term" value="P:L-tryptophan biosynthetic process"/>
    <property type="evidence" value="ECO:0007669"/>
    <property type="project" value="UniProtKB-UniRule"/>
</dbReference>
<dbReference type="HAMAP" id="MF_00135">
    <property type="entry name" value="PRAI"/>
    <property type="match status" value="1"/>
</dbReference>
<dbReference type="Pfam" id="PF00697">
    <property type="entry name" value="PRAI"/>
    <property type="match status" value="1"/>
</dbReference>
<evidence type="ECO:0000313" key="12">
    <source>
        <dbReference type="Proteomes" id="UP000220133"/>
    </source>
</evidence>
<keyword evidence="8 9" id="KW-0413">Isomerase</keyword>
<evidence type="ECO:0000256" key="7">
    <source>
        <dbReference type="ARBA" id="ARBA00023141"/>
    </source>
</evidence>
<evidence type="ECO:0000313" key="11">
    <source>
        <dbReference type="EMBL" id="ATL47558.1"/>
    </source>
</evidence>
<organism evidence="11 12">
    <name type="scientific">Chitinophaga caeni</name>
    <dbReference type="NCBI Taxonomy" id="2029983"/>
    <lineage>
        <taxon>Bacteria</taxon>
        <taxon>Pseudomonadati</taxon>
        <taxon>Bacteroidota</taxon>
        <taxon>Chitinophagia</taxon>
        <taxon>Chitinophagales</taxon>
        <taxon>Chitinophagaceae</taxon>
        <taxon>Chitinophaga</taxon>
    </lineage>
</organism>